<dbReference type="OrthoDB" id="9978173at2759"/>
<dbReference type="PANTHER" id="PTHR31252">
    <property type="entry name" value="DUF4419 DOMAIN-CONTAINING PROTEIN"/>
    <property type="match status" value="1"/>
</dbReference>
<dbReference type="Proteomes" id="UP000076078">
    <property type="component" value="Unassembled WGS sequence"/>
</dbReference>
<sequence length="393" mass="45363">MVEKILKFLLRELTISNVLCRKMNNNNNKDVIMTDINRISSFTFQIGTDEQLVKKDRLKLFKISNLLSGAKELNDDMLLQCSSSLKESWIVGNHSLVHSAAKAYNNHHHLTLRPDDIWMAIMTQFGIYVNQHAKSLQSLFVDFQGQRELVLRLDNASLTVAPYDSIVHLMSDMIAENIKDETLRQWVIPGFSTTTDSDRVVGGIVLMSTMSQYFKYRVEMECGLPKVTLEGSVEDWENLYQRTQRLLQYDNPTSGGYMKKWVLMLNPVLQQFIQTAQGRPNTEWWNRISNYISGGSGPTWLNGWITCFCVFDHKGTWIGDTKSIITDEDEYYHTEWLFIDTQNIPPGYLTVPLKVVDNQIPFQTRLYAGHLTSDINQSTITPRLDWFIILENK</sequence>
<protein>
    <recommendedName>
        <fullName evidence="3">DUF4419 domain-containing protein</fullName>
    </recommendedName>
</protein>
<organism evidence="1 2">
    <name type="scientific">Tieghemostelium lacteum</name>
    <name type="common">Slime mold</name>
    <name type="synonym">Dictyostelium lacteum</name>
    <dbReference type="NCBI Taxonomy" id="361077"/>
    <lineage>
        <taxon>Eukaryota</taxon>
        <taxon>Amoebozoa</taxon>
        <taxon>Evosea</taxon>
        <taxon>Eumycetozoa</taxon>
        <taxon>Dictyostelia</taxon>
        <taxon>Dictyosteliales</taxon>
        <taxon>Raperosteliaceae</taxon>
        <taxon>Tieghemostelium</taxon>
    </lineage>
</organism>
<gene>
    <name evidence="1" type="ORF">DLAC_01715</name>
</gene>
<dbReference type="STRING" id="361077.A0A152A644"/>
<accession>A0A152A644</accession>
<dbReference type="InParanoid" id="A0A152A644"/>
<dbReference type="EMBL" id="LODT01000006">
    <property type="protein sequence ID" value="KYR01706.1"/>
    <property type="molecule type" value="Genomic_DNA"/>
</dbReference>
<dbReference type="PANTHER" id="PTHR31252:SF11">
    <property type="entry name" value="DUF4419 DOMAIN-CONTAINING PROTEIN"/>
    <property type="match status" value="1"/>
</dbReference>
<keyword evidence="2" id="KW-1185">Reference proteome</keyword>
<dbReference type="OMA" id="TKAYFEY"/>
<proteinExistence type="predicted"/>
<dbReference type="Pfam" id="PF14388">
    <property type="entry name" value="DUF4419"/>
    <property type="match status" value="1"/>
</dbReference>
<reference evidence="1 2" key="1">
    <citation type="submission" date="2015-12" db="EMBL/GenBank/DDBJ databases">
        <title>Dictyostelia acquired genes for synthesis and detection of signals that induce cell-type specialization by lateral gene transfer from prokaryotes.</title>
        <authorList>
            <person name="Gloeckner G."/>
            <person name="Schaap P."/>
        </authorList>
    </citation>
    <scope>NUCLEOTIDE SEQUENCE [LARGE SCALE GENOMIC DNA]</scope>
    <source>
        <strain evidence="1 2">TK</strain>
    </source>
</reference>
<dbReference type="InterPro" id="IPR025533">
    <property type="entry name" value="DUF4419"/>
</dbReference>
<name>A0A152A644_TIELA</name>
<evidence type="ECO:0008006" key="3">
    <source>
        <dbReference type="Google" id="ProtNLM"/>
    </source>
</evidence>
<evidence type="ECO:0000313" key="1">
    <source>
        <dbReference type="EMBL" id="KYR01706.1"/>
    </source>
</evidence>
<comment type="caution">
    <text evidence="1">The sequence shown here is derived from an EMBL/GenBank/DDBJ whole genome shotgun (WGS) entry which is preliminary data.</text>
</comment>
<evidence type="ECO:0000313" key="2">
    <source>
        <dbReference type="Proteomes" id="UP000076078"/>
    </source>
</evidence>
<dbReference type="AlphaFoldDB" id="A0A152A644"/>